<accession>A0A6M5Y4J6</accession>
<dbReference type="SUPFAM" id="SSF49464">
    <property type="entry name" value="Carboxypeptidase regulatory domain-like"/>
    <property type="match status" value="1"/>
</dbReference>
<keyword evidence="6 8" id="KW-0472">Membrane</keyword>
<evidence type="ECO:0000256" key="6">
    <source>
        <dbReference type="ARBA" id="ARBA00023136"/>
    </source>
</evidence>
<evidence type="ECO:0000256" key="5">
    <source>
        <dbReference type="ARBA" id="ARBA00023077"/>
    </source>
</evidence>
<dbReference type="Gene3D" id="2.170.130.10">
    <property type="entry name" value="TonB-dependent receptor, plug domain"/>
    <property type="match status" value="1"/>
</dbReference>
<evidence type="ECO:0000256" key="8">
    <source>
        <dbReference type="PROSITE-ProRule" id="PRU01360"/>
    </source>
</evidence>
<dbReference type="Proteomes" id="UP000502756">
    <property type="component" value="Chromosome"/>
</dbReference>
<evidence type="ECO:0000259" key="11">
    <source>
        <dbReference type="Pfam" id="PF00593"/>
    </source>
</evidence>
<dbReference type="NCBIfam" id="TIGR04056">
    <property type="entry name" value="OMP_RagA_SusC"/>
    <property type="match status" value="1"/>
</dbReference>
<keyword evidence="7 8" id="KW-0998">Cell outer membrane</keyword>
<keyword evidence="10" id="KW-0732">Signal</keyword>
<sequence>MNTFKVGIKQTRNGRLMGQAATVLLVVLISLSATAQGLTITGTVKESDGNALPGATVQLKGTNRGAQTDVEGAYSLPNVPTSATLVFSFIGKTAQEIVVGNRTTVDVTLADDSKALQEVVVVGYGTQRRQDVTGSIAAISSSEFQRGNIVNPEQLVAGKLAGVSITPPSGQPGGGSQIRIRGGSSLNASNDPLIVIDGVPVDNNGVTGASNALSLINPQDIETFTVLKDASSAAIYGSRAANGVILITTKKGRAGDKTHVSFSTLGSVSYNPKQLPVLSADQFREVVNRLGNANQRALLGSANTNWQDQIFGPALSSDNNLAVTGAYRHIPYRASVGYISQNGTLKTSNFQRVSGSLGLTPRFLNDHLRVDINLKGSIINNRFADQAAIGAAVSFDPTQPVYSGNDKYGGYFEWLDPTTGRPNQLAPRNPLGLLYQRQDRTEVQRSIGNVQLDYRFHFLPELRANLNLGYDISKSTGTNFVPATAGLLFNQGGQNNQSAGSRNNKTLEFYFNYTKDLRSVRSRVDVTAGYSYQDFIRENPSFPSLRSGSIQIDGRPASDTISAAGVAFRTQYTLLGIFGRLNYTFRDRYVLTATLRRDATSRFAPDQRWGTFPSLGVSWSLKDEPFLKDTKALSALKLRLGYGVTGQQDLSNLSNDYPYLPRYTISDPTAQYQFGNTFYRTLRAEGYDANIKWEETQAINAAVDYAFFNGRISGSIDVYRKTTKDLLATIPVAAGSNLTNYILTNVGNLRNTGVEFTINTTPIQREGLNLDVNFNATFNKNEITNLLKVPTPNDPGILVGAISGGTGNTIQIQTVGYPTNTFYVLRQVYNESGVPLEGVYEDRNGDGQITVDDRVRYQTANPRLFLGMTSQLTYRNFSAGFTLRGNFGNYLYNNVRSNNAAYRNVINSLGYLGNASPNVLTTGFVINQYFSDYFVENASFVRMDNLNLGYNFGKVFGNTGALRASLNAQNVFVITKYTGVDPEVANGIDNNLYPRPRIFSLGLNLDF</sequence>
<dbReference type="AlphaFoldDB" id="A0A6M5Y4J6"/>
<evidence type="ECO:0000256" key="7">
    <source>
        <dbReference type="ARBA" id="ARBA00023237"/>
    </source>
</evidence>
<evidence type="ECO:0000256" key="1">
    <source>
        <dbReference type="ARBA" id="ARBA00004571"/>
    </source>
</evidence>
<dbReference type="Pfam" id="PF07715">
    <property type="entry name" value="Plug"/>
    <property type="match status" value="1"/>
</dbReference>
<keyword evidence="3 8" id="KW-1134">Transmembrane beta strand</keyword>
<evidence type="ECO:0000256" key="4">
    <source>
        <dbReference type="ARBA" id="ARBA00022692"/>
    </source>
</evidence>
<dbReference type="EMBL" id="CP053435">
    <property type="protein sequence ID" value="QJW88729.1"/>
    <property type="molecule type" value="Genomic_DNA"/>
</dbReference>
<feature type="chain" id="PRO_5026784134" evidence="10">
    <location>
        <begin position="36"/>
        <end position="1007"/>
    </location>
</feature>
<comment type="similarity">
    <text evidence="8 9">Belongs to the TonB-dependent receptor family.</text>
</comment>
<evidence type="ECO:0000256" key="9">
    <source>
        <dbReference type="RuleBase" id="RU003357"/>
    </source>
</evidence>
<evidence type="ECO:0000256" key="10">
    <source>
        <dbReference type="SAM" id="SignalP"/>
    </source>
</evidence>
<dbReference type="NCBIfam" id="TIGR04057">
    <property type="entry name" value="SusC_RagA_signa"/>
    <property type="match status" value="1"/>
</dbReference>
<dbReference type="InterPro" id="IPR008969">
    <property type="entry name" value="CarboxyPept-like_regulatory"/>
</dbReference>
<comment type="subcellular location">
    <subcellularLocation>
        <location evidence="1 8">Cell outer membrane</location>
        <topology evidence="1 8">Multi-pass membrane protein</topology>
    </subcellularLocation>
</comment>
<evidence type="ECO:0000256" key="3">
    <source>
        <dbReference type="ARBA" id="ARBA00022452"/>
    </source>
</evidence>
<feature type="signal peptide" evidence="10">
    <location>
        <begin position="1"/>
        <end position="35"/>
    </location>
</feature>
<evidence type="ECO:0000313" key="13">
    <source>
        <dbReference type="EMBL" id="QJW88729.1"/>
    </source>
</evidence>
<name>A0A6M5Y4J6_9BACT</name>
<dbReference type="PROSITE" id="PS52016">
    <property type="entry name" value="TONB_DEPENDENT_REC_3"/>
    <property type="match status" value="1"/>
</dbReference>
<dbReference type="SUPFAM" id="SSF56935">
    <property type="entry name" value="Porins"/>
    <property type="match status" value="1"/>
</dbReference>
<dbReference type="Gene3D" id="2.60.40.1120">
    <property type="entry name" value="Carboxypeptidase-like, regulatory domain"/>
    <property type="match status" value="1"/>
</dbReference>
<keyword evidence="2 8" id="KW-0813">Transport</keyword>
<keyword evidence="13" id="KW-0675">Receptor</keyword>
<dbReference type="InterPro" id="IPR023996">
    <property type="entry name" value="TonB-dep_OMP_SusC/RagA"/>
</dbReference>
<dbReference type="RefSeq" id="WP_171738567.1">
    <property type="nucleotide sequence ID" value="NZ_CP053435.1"/>
</dbReference>
<keyword evidence="14" id="KW-1185">Reference proteome</keyword>
<dbReference type="InterPro" id="IPR036942">
    <property type="entry name" value="Beta-barrel_TonB_sf"/>
</dbReference>
<organism evidence="13 14">
    <name type="scientific">Spirosoma taeanense</name>
    <dbReference type="NCBI Taxonomy" id="2735870"/>
    <lineage>
        <taxon>Bacteria</taxon>
        <taxon>Pseudomonadati</taxon>
        <taxon>Bacteroidota</taxon>
        <taxon>Cytophagia</taxon>
        <taxon>Cytophagales</taxon>
        <taxon>Cytophagaceae</taxon>
        <taxon>Spirosoma</taxon>
    </lineage>
</organism>
<proteinExistence type="inferred from homology"/>
<keyword evidence="4 8" id="KW-0812">Transmembrane</keyword>
<protein>
    <submittedName>
        <fullName evidence="13">TonB-dependent receptor</fullName>
    </submittedName>
</protein>
<feature type="domain" description="TonB-dependent receptor-like beta-barrel" evidence="11">
    <location>
        <begin position="401"/>
        <end position="971"/>
    </location>
</feature>
<dbReference type="Gene3D" id="2.40.170.20">
    <property type="entry name" value="TonB-dependent receptor, beta-barrel domain"/>
    <property type="match status" value="1"/>
</dbReference>
<dbReference type="Pfam" id="PF13715">
    <property type="entry name" value="CarbopepD_reg_2"/>
    <property type="match status" value="1"/>
</dbReference>
<dbReference type="InterPro" id="IPR037066">
    <property type="entry name" value="Plug_dom_sf"/>
</dbReference>
<dbReference type="KEGG" id="stae:HNV11_04715"/>
<dbReference type="InterPro" id="IPR000531">
    <property type="entry name" value="Beta-barrel_TonB"/>
</dbReference>
<dbReference type="InterPro" id="IPR012910">
    <property type="entry name" value="Plug_dom"/>
</dbReference>
<keyword evidence="5 9" id="KW-0798">TonB box</keyword>
<evidence type="ECO:0000256" key="2">
    <source>
        <dbReference type="ARBA" id="ARBA00022448"/>
    </source>
</evidence>
<dbReference type="InterPro" id="IPR023997">
    <property type="entry name" value="TonB-dep_OMP_SusC/RagA_CS"/>
</dbReference>
<dbReference type="Pfam" id="PF00593">
    <property type="entry name" value="TonB_dep_Rec_b-barrel"/>
    <property type="match status" value="1"/>
</dbReference>
<dbReference type="InterPro" id="IPR039426">
    <property type="entry name" value="TonB-dep_rcpt-like"/>
</dbReference>
<evidence type="ECO:0000259" key="12">
    <source>
        <dbReference type="Pfam" id="PF07715"/>
    </source>
</evidence>
<feature type="domain" description="TonB-dependent receptor plug" evidence="12">
    <location>
        <begin position="129"/>
        <end position="244"/>
    </location>
</feature>
<evidence type="ECO:0000313" key="14">
    <source>
        <dbReference type="Proteomes" id="UP000502756"/>
    </source>
</evidence>
<reference evidence="13 14" key="1">
    <citation type="submission" date="2020-05" db="EMBL/GenBank/DDBJ databases">
        <title>Genome sequencing of Spirosoma sp. TS118.</title>
        <authorList>
            <person name="Lee J.-H."/>
            <person name="Jeong S."/>
            <person name="Zhao L."/>
            <person name="Jung J.-H."/>
            <person name="Kim M.-K."/>
            <person name="Lim S."/>
        </authorList>
    </citation>
    <scope>NUCLEOTIDE SEQUENCE [LARGE SCALE GENOMIC DNA]</scope>
    <source>
        <strain evidence="13 14">TS118</strain>
    </source>
</reference>
<dbReference type="GO" id="GO:0009279">
    <property type="term" value="C:cell outer membrane"/>
    <property type="evidence" value="ECO:0007669"/>
    <property type="project" value="UniProtKB-SubCell"/>
</dbReference>
<gene>
    <name evidence="13" type="ORF">HNV11_04715</name>
</gene>
<dbReference type="FunFam" id="2.170.130.10:FF:000008">
    <property type="entry name" value="SusC/RagA family TonB-linked outer membrane protein"/>
    <property type="match status" value="1"/>
</dbReference>